<dbReference type="Pfam" id="PF14305">
    <property type="entry name" value="ATPgrasp_TupA"/>
    <property type="match status" value="1"/>
</dbReference>
<dbReference type="SUPFAM" id="SSF56059">
    <property type="entry name" value="Glutathione synthetase ATP-binding domain-like"/>
    <property type="match status" value="1"/>
</dbReference>
<evidence type="ECO:0000313" key="1">
    <source>
        <dbReference type="EMBL" id="TWV40108.1"/>
    </source>
</evidence>
<evidence type="ECO:0000313" key="2">
    <source>
        <dbReference type="EMBL" id="TWV47090.1"/>
    </source>
</evidence>
<name>A0AB38PNL4_BACFG</name>
<dbReference type="EMBL" id="VOHT01000007">
    <property type="protein sequence ID" value="TWV47090.1"/>
    <property type="molecule type" value="Genomic_DNA"/>
</dbReference>
<evidence type="ECO:0000313" key="4">
    <source>
        <dbReference type="Proteomes" id="UP000319026"/>
    </source>
</evidence>
<comment type="caution">
    <text evidence="2">The sequence shown here is derived from an EMBL/GenBank/DDBJ whole genome shotgun (WGS) entry which is preliminary data.</text>
</comment>
<proteinExistence type="predicted"/>
<dbReference type="Proteomes" id="UP000315444">
    <property type="component" value="Unassembled WGS sequence"/>
</dbReference>
<dbReference type="Proteomes" id="UP000319026">
    <property type="component" value="Unassembled WGS sequence"/>
</dbReference>
<gene>
    <name evidence="2" type="ORF">FSA03_16235</name>
    <name evidence="1" type="ORF">FSA06_16245</name>
</gene>
<dbReference type="RefSeq" id="WP_146332578.1">
    <property type="nucleotide sequence ID" value="NZ_VOHT01000007.1"/>
</dbReference>
<accession>A0AB38PNL4</accession>
<protein>
    <submittedName>
        <fullName evidence="2">Carbonic anhydrase</fullName>
    </submittedName>
</protein>
<reference evidence="1 3" key="2">
    <citation type="submission" date="2019-07" db="EMBL/GenBank/DDBJ databases">
        <title>Genome sequencing of Bacteroides fragilis.</title>
        <authorList>
            <person name="Galasyn E.V."/>
            <person name="Ruoff K.L."/>
            <person name="Price C.E."/>
            <person name="Valls R.A."/>
            <person name="O'Toole G.A."/>
        </authorList>
    </citation>
    <scope>NUCLEOTIDE SEQUENCE [LARGE SCALE GENOMIC DNA]</scope>
    <source>
        <strain evidence="1 3">AD135F_1B</strain>
    </source>
</reference>
<dbReference type="InterPro" id="IPR029465">
    <property type="entry name" value="ATPgrasp_TupA"/>
</dbReference>
<dbReference type="EMBL" id="VOHV01000007">
    <property type="protein sequence ID" value="TWV40108.1"/>
    <property type="molecule type" value="Genomic_DNA"/>
</dbReference>
<organism evidence="2 4">
    <name type="scientific">Bacteroides fragilis</name>
    <dbReference type="NCBI Taxonomy" id="817"/>
    <lineage>
        <taxon>Bacteria</taxon>
        <taxon>Pseudomonadati</taxon>
        <taxon>Bacteroidota</taxon>
        <taxon>Bacteroidia</taxon>
        <taxon>Bacteroidales</taxon>
        <taxon>Bacteroidaceae</taxon>
        <taxon>Bacteroides</taxon>
    </lineage>
</organism>
<reference evidence="2 4" key="1">
    <citation type="submission" date="2019-07" db="EMBL/GenBank/DDBJ databases">
        <title>Genome Sequencing of Bacteroides fragilis.</title>
        <authorList>
            <person name="Pinto K.M."/>
            <person name="Ruoff K.L."/>
            <person name="Price C.E."/>
            <person name="Valls R.A."/>
            <person name="O'Toole G.A."/>
        </authorList>
    </citation>
    <scope>NUCLEOTIDE SEQUENCE [LARGE SCALE GENOMIC DNA]</scope>
    <source>
        <strain evidence="2 4">AD135F_3B</strain>
    </source>
</reference>
<sequence length="300" mass="35000">MNYKRILKNQTTRLAMLRALSFIPDAIMLRLQYWIKTGHKLNLNKPQRYTEKIQSYKCFYRNPLLKVCSDKYMVRDYVASKGMAKYLNELYGIYDSAEDICFDSLPNEFVIKSTDGGGSNNIIICKNKDELNIFETIKTVNSWLKLNRKVNPGREWGYLGGRPRVIIEKLIKNINSETSLTDYKMYCFCGHVHSLFVLTDRDKGAKINFFDRNWNPLNVKSDSYPTSNQLILKPKNFDRMIEIAEVLSEDFPHVRIDLYNIDGNIIFGEMTFYSGSGYWGFIPDSFDFELGQQFDISSFI</sequence>
<evidence type="ECO:0000313" key="3">
    <source>
        <dbReference type="Proteomes" id="UP000315444"/>
    </source>
</evidence>
<dbReference type="AlphaFoldDB" id="A0AB38PNL4"/>